<feature type="transmembrane region" description="Helical" evidence="1">
    <location>
        <begin position="28"/>
        <end position="52"/>
    </location>
</feature>
<feature type="transmembrane region" description="Helical" evidence="1">
    <location>
        <begin position="6"/>
        <end position="21"/>
    </location>
</feature>
<evidence type="ECO:0000313" key="5">
    <source>
        <dbReference type="Proteomes" id="UP000552935"/>
    </source>
</evidence>
<organism evidence="2 5">
    <name type="scientific">Lacticaseibacillus rhamnosus</name>
    <name type="common">Lactobacillus rhamnosus</name>
    <dbReference type="NCBI Taxonomy" id="47715"/>
    <lineage>
        <taxon>Bacteria</taxon>
        <taxon>Bacillati</taxon>
        <taxon>Bacillota</taxon>
        <taxon>Bacilli</taxon>
        <taxon>Lactobacillales</taxon>
        <taxon>Lactobacillaceae</taxon>
        <taxon>Lacticaseibacillus</taxon>
    </lineage>
</organism>
<keyword evidence="1" id="KW-0812">Transmembrane</keyword>
<comment type="caution">
    <text evidence="2">The sequence shown here is derived from an EMBL/GenBank/DDBJ whole genome shotgun (WGS) entry which is preliminary data.</text>
</comment>
<keyword evidence="1" id="KW-1133">Transmembrane helix</keyword>
<evidence type="ECO:0000313" key="4">
    <source>
        <dbReference type="Proteomes" id="UP000307517"/>
    </source>
</evidence>
<protein>
    <submittedName>
        <fullName evidence="2">Uncharacterized protein</fullName>
    </submittedName>
</protein>
<dbReference type="Proteomes" id="UP000307517">
    <property type="component" value="Unassembled WGS sequence"/>
</dbReference>
<feature type="transmembrane region" description="Helical" evidence="1">
    <location>
        <begin position="64"/>
        <end position="84"/>
    </location>
</feature>
<name>A0A508YR12_LACRH</name>
<dbReference type="EMBL" id="SSHM01000001">
    <property type="protein sequence ID" value="THC79796.1"/>
    <property type="molecule type" value="Genomic_DNA"/>
</dbReference>
<keyword evidence="1" id="KW-0472">Membrane</keyword>
<reference evidence="2 5" key="2">
    <citation type="submission" date="2020-07" db="EMBL/GenBank/DDBJ databases">
        <title>Organ Donor 1.</title>
        <authorList>
            <person name="Marsh A.J."/>
            <person name="Azcarate-Peril M.A."/>
        </authorList>
    </citation>
    <scope>NUCLEOTIDE SEQUENCE [LARGE SCALE GENOMIC DNA]</scope>
    <source>
        <strain evidence="2 5">AMC0712</strain>
    </source>
</reference>
<evidence type="ECO:0000256" key="1">
    <source>
        <dbReference type="SAM" id="Phobius"/>
    </source>
</evidence>
<dbReference type="RefSeq" id="WP_005692912.1">
    <property type="nucleotide sequence ID" value="NZ_CABFNI010000006.1"/>
</dbReference>
<gene>
    <name evidence="3" type="ORF">E6L36_04895</name>
    <name evidence="2" type="ORF">H0N82_11695</name>
</gene>
<sequence length="95" mass="11272">MRQILSFLGSILIAIFLVPTFRRNPRPFWYWTWYILLVIFCVSVTAFALWLLVLTQLRATKGTIVLVGLLLVVLMPVFLIRATLRFRDYRRRAKQ</sequence>
<evidence type="ECO:0000313" key="3">
    <source>
        <dbReference type="EMBL" id="THC79796.1"/>
    </source>
</evidence>
<evidence type="ECO:0000313" key="2">
    <source>
        <dbReference type="EMBL" id="NZA05728.1"/>
    </source>
</evidence>
<dbReference type="Proteomes" id="UP000552935">
    <property type="component" value="Unassembled WGS sequence"/>
</dbReference>
<dbReference type="AlphaFoldDB" id="A0A508YR12"/>
<reference evidence="3 4" key="1">
    <citation type="submission" date="2019-04" db="EMBL/GenBank/DDBJ databases">
        <title>Genome Announcement to Ensure Probiotic Safety of Lactobacillus rhamnosus UBLR-58.</title>
        <authorList>
            <person name="Sulthana A."/>
            <person name="Lakshmi S.G."/>
            <person name="Madempudi R.S."/>
        </authorList>
    </citation>
    <scope>NUCLEOTIDE SEQUENCE [LARGE SCALE GENOMIC DNA]</scope>
    <source>
        <strain evidence="3 4">UBLR-58</strain>
    </source>
</reference>
<dbReference type="EMBL" id="JACCKI010000011">
    <property type="protein sequence ID" value="NZA05728.1"/>
    <property type="molecule type" value="Genomic_DNA"/>
</dbReference>
<accession>A0A508YR12</accession>
<proteinExistence type="predicted"/>